<dbReference type="AlphaFoldDB" id="A0A428PV20"/>
<name>A0A428PV20_9HYPO</name>
<reference evidence="1 2" key="1">
    <citation type="submission" date="2017-06" db="EMBL/GenBank/DDBJ databases">
        <title>Comparative genomic analysis of Ambrosia Fusariam Clade fungi.</title>
        <authorList>
            <person name="Stajich J.E."/>
            <person name="Carrillo J."/>
            <person name="Kijimoto T."/>
            <person name="Eskalen A."/>
            <person name="O'Donnell K."/>
            <person name="Kasson M."/>
        </authorList>
    </citation>
    <scope>NUCLEOTIDE SEQUENCE [LARGE SCALE GENOMIC DNA]</scope>
    <source>
        <strain evidence="1 2">NRRL62584</strain>
    </source>
</reference>
<sequence>MVLMDVKSLYGNSMRDQARFGALRLFGDNEFISRRYSNNAAAAEYRDKLPLPLPLYEQRFKLDADDYIDLAILWLRLRGVSRNIG</sequence>
<keyword evidence="2" id="KW-1185">Reference proteome</keyword>
<proteinExistence type="predicted"/>
<dbReference type="EMBL" id="NKCI01000087">
    <property type="protein sequence ID" value="RSL56876.1"/>
    <property type="molecule type" value="Genomic_DNA"/>
</dbReference>
<comment type="caution">
    <text evidence="1">The sequence shown here is derived from an EMBL/GenBank/DDBJ whole genome shotgun (WGS) entry which is preliminary data.</text>
</comment>
<accession>A0A428PV20</accession>
<evidence type="ECO:0000313" key="1">
    <source>
        <dbReference type="EMBL" id="RSL56876.1"/>
    </source>
</evidence>
<dbReference type="Proteomes" id="UP000288168">
    <property type="component" value="Unassembled WGS sequence"/>
</dbReference>
<evidence type="ECO:0000313" key="2">
    <source>
        <dbReference type="Proteomes" id="UP000288168"/>
    </source>
</evidence>
<protein>
    <submittedName>
        <fullName evidence="1">Uncharacterized protein</fullName>
    </submittedName>
</protein>
<organism evidence="1 2">
    <name type="scientific">Fusarium duplospermum</name>
    <dbReference type="NCBI Taxonomy" id="1325734"/>
    <lineage>
        <taxon>Eukaryota</taxon>
        <taxon>Fungi</taxon>
        <taxon>Dikarya</taxon>
        <taxon>Ascomycota</taxon>
        <taxon>Pezizomycotina</taxon>
        <taxon>Sordariomycetes</taxon>
        <taxon>Hypocreomycetidae</taxon>
        <taxon>Hypocreales</taxon>
        <taxon>Nectriaceae</taxon>
        <taxon>Fusarium</taxon>
        <taxon>Fusarium solani species complex</taxon>
    </lineage>
</organism>
<gene>
    <name evidence="1" type="ORF">CEP54_008567</name>
</gene>